<evidence type="ECO:0000256" key="4">
    <source>
        <dbReference type="ARBA" id="ARBA00022692"/>
    </source>
</evidence>
<accession>A0A930Y671</accession>
<dbReference type="GO" id="GO:0005886">
    <property type="term" value="C:plasma membrane"/>
    <property type="evidence" value="ECO:0007669"/>
    <property type="project" value="TreeGrafter"/>
</dbReference>
<dbReference type="RefSeq" id="WP_194501829.1">
    <property type="nucleotide sequence ID" value="NZ_JADIVZ010000001.1"/>
</dbReference>
<organism evidence="9 10">
    <name type="scientific">Nocardioides acrostichi</name>
    <dbReference type="NCBI Taxonomy" id="2784339"/>
    <lineage>
        <taxon>Bacteria</taxon>
        <taxon>Bacillati</taxon>
        <taxon>Actinomycetota</taxon>
        <taxon>Actinomycetes</taxon>
        <taxon>Propionibacteriales</taxon>
        <taxon>Nocardioidaceae</taxon>
        <taxon>Nocardioides</taxon>
    </lineage>
</organism>
<evidence type="ECO:0000313" key="10">
    <source>
        <dbReference type="Proteomes" id="UP000656804"/>
    </source>
</evidence>
<dbReference type="Gene3D" id="3.10.20.310">
    <property type="entry name" value="membrane protein fhac"/>
    <property type="match status" value="1"/>
</dbReference>
<name>A0A930Y671_9ACTN</name>
<dbReference type="EMBL" id="JADIVZ010000001">
    <property type="protein sequence ID" value="MBF4160626.1"/>
    <property type="molecule type" value="Genomic_DNA"/>
</dbReference>
<dbReference type="PANTHER" id="PTHR37820:SF1">
    <property type="entry name" value="CELL DIVISION PROTEIN FTSQ"/>
    <property type="match status" value="1"/>
</dbReference>
<sequence>MSSSTATRERPRATPEERTRRAFARRRWARRWLGWRKVLVALLVAGLLVLGAYALWFSPWLAADEVEVDGLSQLTEQQVLASADVPLGTPLARLDVDAIATRVRSLVGVESADVTRSWPHGVSIDVTERQAVAIIAMDGRLRGIDADGVVYRDYKTAPPELPTLLAPSGITSDALREGAGVVAALPDDLLARVDHVSVRSVDEISLALRDGRTVEWGSDENSAQKAEVLSVLLDQQAQVYDVSVPSRPTTR</sequence>
<comment type="subcellular location">
    <subcellularLocation>
        <location evidence="1">Membrane</location>
    </subcellularLocation>
</comment>
<dbReference type="GO" id="GO:0051301">
    <property type="term" value="P:cell division"/>
    <property type="evidence" value="ECO:0007669"/>
    <property type="project" value="UniProtKB-KW"/>
</dbReference>
<comment type="caution">
    <text evidence="9">The sequence shown here is derived from an EMBL/GenBank/DDBJ whole genome shotgun (WGS) entry which is preliminary data.</text>
</comment>
<gene>
    <name evidence="9" type="ORF">ISG29_02925</name>
</gene>
<protein>
    <submittedName>
        <fullName evidence="9">FtsQ-type POTRA domain-containing protein</fullName>
    </submittedName>
</protein>
<dbReference type="Pfam" id="PF08478">
    <property type="entry name" value="POTRA_1"/>
    <property type="match status" value="1"/>
</dbReference>
<keyword evidence="10" id="KW-1185">Reference proteome</keyword>
<keyword evidence="4" id="KW-0812">Transmembrane</keyword>
<dbReference type="AlphaFoldDB" id="A0A930Y671"/>
<evidence type="ECO:0000259" key="8">
    <source>
        <dbReference type="PROSITE" id="PS51779"/>
    </source>
</evidence>
<dbReference type="InterPro" id="IPR013685">
    <property type="entry name" value="POTRA_FtsQ_type"/>
</dbReference>
<dbReference type="InterPro" id="IPR005548">
    <property type="entry name" value="Cell_div_FtsQ/DivIB_C"/>
</dbReference>
<reference evidence="9" key="1">
    <citation type="submission" date="2020-11" db="EMBL/GenBank/DDBJ databases">
        <title>Nocardioides sp. CBS4Y-1, whole genome shotgun sequence.</title>
        <authorList>
            <person name="Tuo L."/>
        </authorList>
    </citation>
    <scope>NUCLEOTIDE SEQUENCE</scope>
    <source>
        <strain evidence="9">CBS4Y-1</strain>
    </source>
</reference>
<dbReference type="InterPro" id="IPR034746">
    <property type="entry name" value="POTRA"/>
</dbReference>
<evidence type="ECO:0000256" key="1">
    <source>
        <dbReference type="ARBA" id="ARBA00004370"/>
    </source>
</evidence>
<evidence type="ECO:0000256" key="5">
    <source>
        <dbReference type="ARBA" id="ARBA00022989"/>
    </source>
</evidence>
<keyword evidence="5" id="KW-1133">Transmembrane helix</keyword>
<dbReference type="PROSITE" id="PS51779">
    <property type="entry name" value="POTRA"/>
    <property type="match status" value="1"/>
</dbReference>
<keyword evidence="6" id="KW-0472">Membrane</keyword>
<evidence type="ECO:0000256" key="3">
    <source>
        <dbReference type="ARBA" id="ARBA00022618"/>
    </source>
</evidence>
<proteinExistence type="predicted"/>
<keyword evidence="3" id="KW-0132">Cell division</keyword>
<evidence type="ECO:0000313" key="9">
    <source>
        <dbReference type="EMBL" id="MBF4160626.1"/>
    </source>
</evidence>
<keyword evidence="7" id="KW-0131">Cell cycle</keyword>
<dbReference type="Pfam" id="PF03799">
    <property type="entry name" value="FtsQ_DivIB_C"/>
    <property type="match status" value="1"/>
</dbReference>
<feature type="domain" description="POTRA" evidence="8">
    <location>
        <begin position="61"/>
        <end position="129"/>
    </location>
</feature>
<dbReference type="InterPro" id="IPR050487">
    <property type="entry name" value="FtsQ_DivIB"/>
</dbReference>
<keyword evidence="2" id="KW-1003">Cell membrane</keyword>
<dbReference type="PANTHER" id="PTHR37820">
    <property type="entry name" value="CELL DIVISION PROTEIN DIVIB"/>
    <property type="match status" value="1"/>
</dbReference>
<evidence type="ECO:0000256" key="7">
    <source>
        <dbReference type="ARBA" id="ARBA00023306"/>
    </source>
</evidence>
<dbReference type="Proteomes" id="UP000656804">
    <property type="component" value="Unassembled WGS sequence"/>
</dbReference>
<evidence type="ECO:0000256" key="2">
    <source>
        <dbReference type="ARBA" id="ARBA00022475"/>
    </source>
</evidence>
<evidence type="ECO:0000256" key="6">
    <source>
        <dbReference type="ARBA" id="ARBA00023136"/>
    </source>
</evidence>